<dbReference type="SUPFAM" id="SSF51556">
    <property type="entry name" value="Metallo-dependent hydrolases"/>
    <property type="match status" value="1"/>
</dbReference>
<dbReference type="Gene3D" id="3.10.310.70">
    <property type="match status" value="1"/>
</dbReference>
<sequence>MNKTIIYIARSILTMNPDQPRATAVAVRDGRVLSVGGLEDIIHWLKKSPFLPYEVETLFADKILMPGLVDAHTHLASLALEYAHTFVAQAPWPRPEGGFFPVYGDKAAVLARLREADARLPDNEILWGVHYDDNQIGSPLTREELDAVSPSRPILISNMVFHRFWVNSAMLRKAGIGKDSGLPGVCYAPDGEPDGTLLEARGLARILPACPQLMRLTEEKIRHVLPLFTRQGVTTLCEAAFGAFGGYENEYAALNAAMRDAPLRVMALPFYHGQVPGAASLEDKAAYFQQLAPSAKVRFGAIKLYCDGSIISHTAPLDWPGFWDGSPNPAMQHSREEIFEALIGFHLRGMQTITHTNTNLACQIVLDAVEEAQSRCCRPDIRHRMDHCYGITPEQLRRAKALGVAVQFFTPQIWYYGDDHLALQGPDRAHALVPTGTAERLGVSWGIHCDPPGTPQLPWTAIWATMQRLTQSGIVLGPAQKVPLDAVLRAFTTEHAWQLHMEDEVGSIRLGKQADFCVLEEDPYVMPPMELRHMPVWGTVFAGEPFQAASASGA</sequence>
<dbReference type="InterPro" id="IPR013108">
    <property type="entry name" value="Amidohydro_3"/>
</dbReference>
<dbReference type="PANTHER" id="PTHR22642">
    <property type="entry name" value="IMIDAZOLONEPROPIONASE"/>
    <property type="match status" value="1"/>
</dbReference>
<feature type="domain" description="Amidohydrolase 3" evidence="1">
    <location>
        <begin position="61"/>
        <end position="545"/>
    </location>
</feature>
<dbReference type="InterPro" id="IPR011059">
    <property type="entry name" value="Metal-dep_hydrolase_composite"/>
</dbReference>
<dbReference type="GO" id="GO:0016810">
    <property type="term" value="F:hydrolase activity, acting on carbon-nitrogen (but not peptide) bonds"/>
    <property type="evidence" value="ECO:0007669"/>
    <property type="project" value="InterPro"/>
</dbReference>
<proteinExistence type="predicted"/>
<gene>
    <name evidence="2" type="ORF">H9784_10910</name>
</gene>
<evidence type="ECO:0000259" key="1">
    <source>
        <dbReference type="Pfam" id="PF07969"/>
    </source>
</evidence>
<reference evidence="2" key="2">
    <citation type="submission" date="2021-04" db="EMBL/GenBank/DDBJ databases">
        <authorList>
            <person name="Gilroy R."/>
        </authorList>
    </citation>
    <scope>NUCLEOTIDE SEQUENCE</scope>
    <source>
        <strain evidence="2">5032</strain>
    </source>
</reference>
<evidence type="ECO:0000313" key="2">
    <source>
        <dbReference type="EMBL" id="HJA80054.1"/>
    </source>
</evidence>
<name>A0A9D2KRY9_9BACT</name>
<dbReference type="InterPro" id="IPR032466">
    <property type="entry name" value="Metal_Hydrolase"/>
</dbReference>
<dbReference type="Gene3D" id="3.20.20.140">
    <property type="entry name" value="Metal-dependent hydrolases"/>
    <property type="match status" value="1"/>
</dbReference>
<dbReference type="CDD" id="cd01300">
    <property type="entry name" value="YtcJ_like"/>
    <property type="match status" value="1"/>
</dbReference>
<dbReference type="EMBL" id="DWZD01000053">
    <property type="protein sequence ID" value="HJA80054.1"/>
    <property type="molecule type" value="Genomic_DNA"/>
</dbReference>
<dbReference type="Gene3D" id="2.30.40.10">
    <property type="entry name" value="Urease, subunit C, domain 1"/>
    <property type="match status" value="1"/>
</dbReference>
<dbReference type="AlphaFoldDB" id="A0A9D2KRY9"/>
<evidence type="ECO:0000313" key="3">
    <source>
        <dbReference type="Proteomes" id="UP000823821"/>
    </source>
</evidence>
<dbReference type="SUPFAM" id="SSF51338">
    <property type="entry name" value="Composite domain of metallo-dependent hydrolases"/>
    <property type="match status" value="1"/>
</dbReference>
<protein>
    <submittedName>
        <fullName evidence="2">Amidohydrolase</fullName>
    </submittedName>
</protein>
<accession>A0A9D2KRY9</accession>
<reference evidence="2" key="1">
    <citation type="journal article" date="2021" name="PeerJ">
        <title>Extensive microbial diversity within the chicken gut microbiome revealed by metagenomics and culture.</title>
        <authorList>
            <person name="Gilroy R."/>
            <person name="Ravi A."/>
            <person name="Getino M."/>
            <person name="Pursley I."/>
            <person name="Horton D.L."/>
            <person name="Alikhan N.F."/>
            <person name="Baker D."/>
            <person name="Gharbi K."/>
            <person name="Hall N."/>
            <person name="Watson M."/>
            <person name="Adriaenssens E.M."/>
            <person name="Foster-Nyarko E."/>
            <person name="Jarju S."/>
            <person name="Secka A."/>
            <person name="Antonio M."/>
            <person name="Oren A."/>
            <person name="Chaudhuri R.R."/>
            <person name="La Ragione R."/>
            <person name="Hildebrand F."/>
            <person name="Pallen M.J."/>
        </authorList>
    </citation>
    <scope>NUCLEOTIDE SEQUENCE</scope>
    <source>
        <strain evidence="2">5032</strain>
    </source>
</reference>
<dbReference type="Pfam" id="PF07969">
    <property type="entry name" value="Amidohydro_3"/>
    <property type="match status" value="1"/>
</dbReference>
<dbReference type="InterPro" id="IPR033932">
    <property type="entry name" value="YtcJ-like"/>
</dbReference>
<dbReference type="PANTHER" id="PTHR22642:SF2">
    <property type="entry name" value="PROTEIN LONG AFTER FAR-RED 3"/>
    <property type="match status" value="1"/>
</dbReference>
<comment type="caution">
    <text evidence="2">The sequence shown here is derived from an EMBL/GenBank/DDBJ whole genome shotgun (WGS) entry which is preliminary data.</text>
</comment>
<organism evidence="2 3">
    <name type="scientific">Candidatus Desulfovibrio intestinavium</name>
    <dbReference type="NCBI Taxonomy" id="2838534"/>
    <lineage>
        <taxon>Bacteria</taxon>
        <taxon>Pseudomonadati</taxon>
        <taxon>Thermodesulfobacteriota</taxon>
        <taxon>Desulfovibrionia</taxon>
        <taxon>Desulfovibrionales</taxon>
        <taxon>Desulfovibrionaceae</taxon>
        <taxon>Desulfovibrio</taxon>
    </lineage>
</organism>
<dbReference type="Proteomes" id="UP000823821">
    <property type="component" value="Unassembled WGS sequence"/>
</dbReference>